<comment type="caution">
    <text evidence="1">The sequence shown here is derived from an EMBL/GenBank/DDBJ whole genome shotgun (WGS) entry which is preliminary data.</text>
</comment>
<dbReference type="Proteomes" id="UP001056120">
    <property type="component" value="Linkage Group LG21"/>
</dbReference>
<accession>A0ACB9CEF9</accession>
<organism evidence="1 2">
    <name type="scientific">Smallanthus sonchifolius</name>
    <dbReference type="NCBI Taxonomy" id="185202"/>
    <lineage>
        <taxon>Eukaryota</taxon>
        <taxon>Viridiplantae</taxon>
        <taxon>Streptophyta</taxon>
        <taxon>Embryophyta</taxon>
        <taxon>Tracheophyta</taxon>
        <taxon>Spermatophyta</taxon>
        <taxon>Magnoliopsida</taxon>
        <taxon>eudicotyledons</taxon>
        <taxon>Gunneridae</taxon>
        <taxon>Pentapetalae</taxon>
        <taxon>asterids</taxon>
        <taxon>campanulids</taxon>
        <taxon>Asterales</taxon>
        <taxon>Asteraceae</taxon>
        <taxon>Asteroideae</taxon>
        <taxon>Heliantheae alliance</taxon>
        <taxon>Millerieae</taxon>
        <taxon>Smallanthus</taxon>
    </lineage>
</organism>
<name>A0ACB9CEF9_9ASTR</name>
<gene>
    <name evidence="1" type="ORF">L1987_63850</name>
</gene>
<keyword evidence="2" id="KW-1185">Reference proteome</keyword>
<evidence type="ECO:0000313" key="1">
    <source>
        <dbReference type="EMBL" id="KAI3732643.1"/>
    </source>
</evidence>
<sequence>MLDDLLGMMAELDEIIGTTPSLGKLVENVEDPRDPGGGLEIISIVNSILETLLVTVVHSERGSVDPTISSNTPRSRPPRERIHVLRDIGELERVKTPIVGTSKDDRLHGYLMHITFGPGRYKMWWKDLCAKCDMSSLVVRNVKLLSWCRTGGPRRMKTVPVRIKEKPYDRLYVVSCRDSRLIWHRKSSRTKFQVSRGIISPVRTQSPFGRDRMFPSLCKGNSTECATATEMLYGAHREERSYTHIGLHLHI</sequence>
<dbReference type="EMBL" id="CM042038">
    <property type="protein sequence ID" value="KAI3732643.1"/>
    <property type="molecule type" value="Genomic_DNA"/>
</dbReference>
<proteinExistence type="predicted"/>
<evidence type="ECO:0000313" key="2">
    <source>
        <dbReference type="Proteomes" id="UP001056120"/>
    </source>
</evidence>
<reference evidence="1 2" key="2">
    <citation type="journal article" date="2022" name="Mol. Ecol. Resour.">
        <title>The genomes of chicory, endive, great burdock and yacon provide insights into Asteraceae paleo-polyploidization history and plant inulin production.</title>
        <authorList>
            <person name="Fan W."/>
            <person name="Wang S."/>
            <person name="Wang H."/>
            <person name="Wang A."/>
            <person name="Jiang F."/>
            <person name="Liu H."/>
            <person name="Zhao H."/>
            <person name="Xu D."/>
            <person name="Zhang Y."/>
        </authorList>
    </citation>
    <scope>NUCLEOTIDE SEQUENCE [LARGE SCALE GENOMIC DNA]</scope>
    <source>
        <strain evidence="2">cv. Yunnan</strain>
        <tissue evidence="1">Leaves</tissue>
    </source>
</reference>
<reference evidence="2" key="1">
    <citation type="journal article" date="2022" name="Mol. Ecol. Resour.">
        <title>The genomes of chicory, endive, great burdock and yacon provide insights into Asteraceae palaeo-polyploidization history and plant inulin production.</title>
        <authorList>
            <person name="Fan W."/>
            <person name="Wang S."/>
            <person name="Wang H."/>
            <person name="Wang A."/>
            <person name="Jiang F."/>
            <person name="Liu H."/>
            <person name="Zhao H."/>
            <person name="Xu D."/>
            <person name="Zhang Y."/>
        </authorList>
    </citation>
    <scope>NUCLEOTIDE SEQUENCE [LARGE SCALE GENOMIC DNA]</scope>
    <source>
        <strain evidence="2">cv. Yunnan</strain>
    </source>
</reference>
<protein>
    <submittedName>
        <fullName evidence="1">Uncharacterized protein</fullName>
    </submittedName>
</protein>